<organism evidence="1 2">
    <name type="scientific">Paenibacillus polymyxa</name>
    <name type="common">Bacillus polymyxa</name>
    <dbReference type="NCBI Taxonomy" id="1406"/>
    <lineage>
        <taxon>Bacteria</taxon>
        <taxon>Bacillati</taxon>
        <taxon>Bacillota</taxon>
        <taxon>Bacilli</taxon>
        <taxon>Bacillales</taxon>
        <taxon>Paenibacillaceae</taxon>
        <taxon>Paenibacillus</taxon>
    </lineage>
</organism>
<comment type="caution">
    <text evidence="1">The sequence shown here is derived from an EMBL/GenBank/DDBJ whole genome shotgun (WGS) entry which is preliminary data.</text>
</comment>
<reference evidence="1" key="1">
    <citation type="submission" date="2020-12" db="EMBL/GenBank/DDBJ databases">
        <title>Paenibacillus polymyxa LMG 27872: a double-edged sword.</title>
        <authorList>
            <person name="Langendries S."/>
            <person name="Garcia Mendez S."/>
            <person name="Beirinckx S."/>
            <person name="Viaene T."/>
            <person name="Baeyen S."/>
            <person name="Goeminne G."/>
            <person name="Willems A."/>
            <person name="Debode J."/>
            <person name="Goormachtig S."/>
        </authorList>
    </citation>
    <scope>NUCLEOTIDE SEQUENCE</scope>
    <source>
        <strain evidence="1">LMG 27872</strain>
    </source>
</reference>
<evidence type="ECO:0000313" key="2">
    <source>
        <dbReference type="Proteomes" id="UP000650605"/>
    </source>
</evidence>
<accession>A0A8I1LUP4</accession>
<dbReference type="RefSeq" id="WP_165149548.1">
    <property type="nucleotide sequence ID" value="NZ_JAEHFQ010000007.1"/>
</dbReference>
<dbReference type="EMBL" id="JAEHFQ010000007">
    <property type="protein sequence ID" value="MBM0634268.1"/>
    <property type="molecule type" value="Genomic_DNA"/>
</dbReference>
<dbReference type="Proteomes" id="UP000650605">
    <property type="component" value="Unassembled WGS sequence"/>
</dbReference>
<proteinExistence type="predicted"/>
<protein>
    <submittedName>
        <fullName evidence="1">Uncharacterized protein</fullName>
    </submittedName>
</protein>
<sequence>MSPKSIYFSENGEVAYPELMAYTISKLGSFEWHRTSMYNPNNIYDRPAGFYFRFHNKNEVYTQLEDCINAFSGKLQWCINVSNNTRHKNYIIEPVIVYKAKLSDEYAVNYNLKEILGDSYETLCEQAIADIPPLCKHIEVWFELENKRPFLPTLPQ</sequence>
<name>A0A8I1LUP4_PAEPO</name>
<dbReference type="AlphaFoldDB" id="A0A8I1LUP4"/>
<evidence type="ECO:0000313" key="1">
    <source>
        <dbReference type="EMBL" id="MBM0634268.1"/>
    </source>
</evidence>
<gene>
    <name evidence="1" type="ORF">JDW19_14235</name>
</gene>